<proteinExistence type="predicted"/>
<keyword evidence="9" id="KW-0378">Hydrolase</keyword>
<keyword evidence="4" id="KW-0812">Transmembrane</keyword>
<dbReference type="AlphaFoldDB" id="A0A1I1FSN3"/>
<evidence type="ECO:0000256" key="7">
    <source>
        <dbReference type="SAM" id="SignalP"/>
    </source>
</evidence>
<dbReference type="SUPFAM" id="SSF56935">
    <property type="entry name" value="Porins"/>
    <property type="match status" value="1"/>
</dbReference>
<feature type="chain" id="PRO_5011549135" evidence="7">
    <location>
        <begin position="26"/>
        <end position="1072"/>
    </location>
</feature>
<dbReference type="OrthoDB" id="9768147at2"/>
<keyword evidence="2" id="KW-0813">Transport</keyword>
<evidence type="ECO:0000256" key="5">
    <source>
        <dbReference type="ARBA" id="ARBA00023136"/>
    </source>
</evidence>
<keyword evidence="3" id="KW-1134">Transmembrane beta strand</keyword>
<dbReference type="Gene3D" id="2.40.170.20">
    <property type="entry name" value="TonB-dependent receptor, beta-barrel domain"/>
    <property type="match status" value="1"/>
</dbReference>
<dbReference type="InterPro" id="IPR036942">
    <property type="entry name" value="Beta-barrel_TonB_sf"/>
</dbReference>
<dbReference type="PANTHER" id="PTHR30069:SF46">
    <property type="entry name" value="OAR PROTEIN"/>
    <property type="match status" value="1"/>
</dbReference>
<dbReference type="SUPFAM" id="SSF49452">
    <property type="entry name" value="Starch-binding domain-like"/>
    <property type="match status" value="1"/>
</dbReference>
<feature type="domain" description="TonB-dependent transporter Oar-like beta-barrel" evidence="8">
    <location>
        <begin position="381"/>
        <end position="1000"/>
    </location>
</feature>
<evidence type="ECO:0000256" key="1">
    <source>
        <dbReference type="ARBA" id="ARBA00004571"/>
    </source>
</evidence>
<evidence type="ECO:0000259" key="8">
    <source>
        <dbReference type="Pfam" id="PF25183"/>
    </source>
</evidence>
<dbReference type="GO" id="GO:0009279">
    <property type="term" value="C:cell outer membrane"/>
    <property type="evidence" value="ECO:0007669"/>
    <property type="project" value="UniProtKB-SubCell"/>
</dbReference>
<dbReference type="GO" id="GO:0015344">
    <property type="term" value="F:siderophore uptake transmembrane transporter activity"/>
    <property type="evidence" value="ECO:0007669"/>
    <property type="project" value="TreeGrafter"/>
</dbReference>
<dbReference type="Gene3D" id="2.170.130.10">
    <property type="entry name" value="TonB-dependent receptor, plug domain"/>
    <property type="match status" value="1"/>
</dbReference>
<keyword evidence="10" id="KW-1185">Reference proteome</keyword>
<dbReference type="GO" id="GO:0044718">
    <property type="term" value="P:siderophore transmembrane transport"/>
    <property type="evidence" value="ECO:0007669"/>
    <property type="project" value="TreeGrafter"/>
</dbReference>
<keyword evidence="5" id="KW-0472">Membrane</keyword>
<dbReference type="GO" id="GO:0030246">
    <property type="term" value="F:carbohydrate binding"/>
    <property type="evidence" value="ECO:0007669"/>
    <property type="project" value="InterPro"/>
</dbReference>
<reference evidence="9 10" key="1">
    <citation type="submission" date="2016-10" db="EMBL/GenBank/DDBJ databases">
        <authorList>
            <person name="de Groot N.N."/>
        </authorList>
    </citation>
    <scope>NUCLEOTIDE SEQUENCE [LARGE SCALE GENOMIC DNA]</scope>
    <source>
        <strain evidence="9 10">DSM 6059</strain>
    </source>
</reference>
<dbReference type="Pfam" id="PF13620">
    <property type="entry name" value="CarboxypepD_reg"/>
    <property type="match status" value="1"/>
</dbReference>
<dbReference type="InterPro" id="IPR039426">
    <property type="entry name" value="TonB-dep_rcpt-like"/>
</dbReference>
<sequence>MKNHQLSKITGALIFAFGLSTSAFAAETSSAMRGKVLTPQGDAAANVKITVVHQPTGTTKELITNENGVFVAKGLRVGGPYRVVIDSDKYNDDLFENIYLSLGQTERLKSQLESKKMETIEVSGTRILQDVGGASSVFGEAAIRDMPSFNRDIKDVARLNPLVSINGSGEMTVAGGNPRSNSLSVDGIGQNDDFGLNFGGYPTQQPPVALDAIEQISVDVSPFSAKKGNFGGGTVNAVTKSGTNDFKFSGFYEQSSPELAGDSLVNSEVLYTETVVDANGDKHYPGQSFLDGTDHKTFEEKKVKPNKTVKRMGFNVGGPLIQDKLFYFVNYNNWKSTEDLEYGFADSGAVNEYKISEAQFNEFMGILNNTYGIEDSLGGDSEDTNETLLAKLSWNISDAHRLDFTYQWQDDQEARGEGQGGTSVQLASRRYTFATKFNNFSTKIYSDWSDDFSTEIGVSYKDVSSKSLTNSDLGSIKVVQERNGPSFNFGTDSKRHANAASTKNLVISFDATYLTDDHEIKFGAQYENLNLYNLFAEDSLGSWNFDSLEMFANKEIGSYDFNYGNAYTNNADDTAYDVTRSTFALYLEDTFYLTDDLEITAGIRYERLASDDTPQLNGNFFQTHNISNQENLDGLDVILPRVGFKYYATDDLVIRGGIGRFQGGIPNVWYNNPFTMDGITLVSAPNNVINDYYANNQVDITAVPQEIKDSLKPGAGSVNYIDPDFELPTSLRAQIGFDYTLDIPYLGEGFLWSSELMYQKKENEATWINTGIRDSGKTAADGVRVINESIYEDNFDIEMTNAPDDGRSIIFSTSLAKSWDSGVTMTMSYAHQDIEENHVGSASQGQGNYKHNIIKNRNQDMATRGFYEVEHSFKLNLGYTTEFFAGYATRFNMFFERRSGRPFSYTMGMYKDGDFGDTSDFYSQAAYLPYIPTGADDPNVNWDDSGLSWEQLKGILDEAGIAPSGSISDRNEATQPWVTTMDISIKQEIPGFAEGHSGEVYFMVENFANMLNSDWGVERKIRYANQKLYDFGGLDDQGRYKIDAVYGGRDTRNYSTITASAWQAKIGVSYKF</sequence>
<evidence type="ECO:0000256" key="4">
    <source>
        <dbReference type="ARBA" id="ARBA00022692"/>
    </source>
</evidence>
<keyword evidence="7" id="KW-0732">Signal</keyword>
<dbReference type="InterPro" id="IPR057601">
    <property type="entry name" value="Oar-like_b-barrel"/>
</dbReference>
<evidence type="ECO:0000256" key="3">
    <source>
        <dbReference type="ARBA" id="ARBA00022452"/>
    </source>
</evidence>
<evidence type="ECO:0000256" key="2">
    <source>
        <dbReference type="ARBA" id="ARBA00022448"/>
    </source>
</evidence>
<dbReference type="STRING" id="1123010.SAMN02745724_00681"/>
<organism evidence="9 10">
    <name type="scientific">Pseudoalteromonas denitrificans DSM 6059</name>
    <dbReference type="NCBI Taxonomy" id="1123010"/>
    <lineage>
        <taxon>Bacteria</taxon>
        <taxon>Pseudomonadati</taxon>
        <taxon>Pseudomonadota</taxon>
        <taxon>Gammaproteobacteria</taxon>
        <taxon>Alteromonadales</taxon>
        <taxon>Pseudoalteromonadaceae</taxon>
        <taxon>Pseudoalteromonas</taxon>
    </lineage>
</organism>
<gene>
    <name evidence="9" type="ORF">SAMN02745724_00681</name>
</gene>
<dbReference type="Pfam" id="PF25183">
    <property type="entry name" value="OMP_b-brl_4"/>
    <property type="match status" value="1"/>
</dbReference>
<dbReference type="EMBL" id="FOLO01000003">
    <property type="protein sequence ID" value="SFC00083.1"/>
    <property type="molecule type" value="Genomic_DNA"/>
</dbReference>
<name>A0A1I1FSN3_9GAMM</name>
<keyword evidence="9" id="KW-0121">Carboxypeptidase</keyword>
<feature type="signal peptide" evidence="7">
    <location>
        <begin position="1"/>
        <end position="25"/>
    </location>
</feature>
<dbReference type="InterPro" id="IPR013784">
    <property type="entry name" value="Carb-bd-like_fold"/>
</dbReference>
<dbReference type="RefSeq" id="WP_091979938.1">
    <property type="nucleotide sequence ID" value="NZ_FOLO01000003.1"/>
</dbReference>
<keyword evidence="6" id="KW-0998">Cell outer membrane</keyword>
<dbReference type="Proteomes" id="UP000198862">
    <property type="component" value="Unassembled WGS sequence"/>
</dbReference>
<dbReference type="InterPro" id="IPR037066">
    <property type="entry name" value="Plug_dom_sf"/>
</dbReference>
<protein>
    <submittedName>
        <fullName evidence="9">Carboxypeptidase regulatory-like domain-containing protein</fullName>
    </submittedName>
</protein>
<keyword evidence="9" id="KW-0645">Protease</keyword>
<comment type="subcellular location">
    <subcellularLocation>
        <location evidence="1">Cell outer membrane</location>
        <topology evidence="1">Multi-pass membrane protein</topology>
    </subcellularLocation>
</comment>
<evidence type="ECO:0000313" key="10">
    <source>
        <dbReference type="Proteomes" id="UP000198862"/>
    </source>
</evidence>
<dbReference type="PANTHER" id="PTHR30069">
    <property type="entry name" value="TONB-DEPENDENT OUTER MEMBRANE RECEPTOR"/>
    <property type="match status" value="1"/>
</dbReference>
<evidence type="ECO:0000313" key="9">
    <source>
        <dbReference type="EMBL" id="SFC00083.1"/>
    </source>
</evidence>
<dbReference type="GO" id="GO:0004180">
    <property type="term" value="F:carboxypeptidase activity"/>
    <property type="evidence" value="ECO:0007669"/>
    <property type="project" value="UniProtKB-KW"/>
</dbReference>
<evidence type="ECO:0000256" key="6">
    <source>
        <dbReference type="ARBA" id="ARBA00023237"/>
    </source>
</evidence>
<accession>A0A1I1FSN3</accession>